<keyword evidence="1" id="KW-1133">Transmembrane helix</keyword>
<name>A0A1B6FG65_9HEMI</name>
<sequence length="123" mass="14515">VDLSRPYMTQCFTFLTPESRSDNSWQTLVLPFLLNVWVAVLITLFLGGFIFFSLAQFHRYLENSHQWSYRQKHNIQRKRAWLKNLNLAKFSIKKKQSFNRRGTDEKSGNQQGLTLLMDGNTIK</sequence>
<feature type="non-terminal residue" evidence="2">
    <location>
        <position position="123"/>
    </location>
</feature>
<proteinExistence type="predicted"/>
<feature type="non-terminal residue" evidence="2">
    <location>
        <position position="1"/>
    </location>
</feature>
<evidence type="ECO:0000256" key="1">
    <source>
        <dbReference type="SAM" id="Phobius"/>
    </source>
</evidence>
<evidence type="ECO:0000313" key="2">
    <source>
        <dbReference type="EMBL" id="JAS49187.1"/>
    </source>
</evidence>
<gene>
    <name evidence="2" type="ORF">g.45824</name>
</gene>
<dbReference type="Gene3D" id="1.10.287.70">
    <property type="match status" value="1"/>
</dbReference>
<accession>A0A1B6FG65</accession>
<keyword evidence="1" id="KW-0472">Membrane</keyword>
<protein>
    <submittedName>
        <fullName evidence="2">Uncharacterized protein</fullName>
    </submittedName>
</protein>
<organism evidence="2">
    <name type="scientific">Cuerna arida</name>
    <dbReference type="NCBI Taxonomy" id="1464854"/>
    <lineage>
        <taxon>Eukaryota</taxon>
        <taxon>Metazoa</taxon>
        <taxon>Ecdysozoa</taxon>
        <taxon>Arthropoda</taxon>
        <taxon>Hexapoda</taxon>
        <taxon>Insecta</taxon>
        <taxon>Pterygota</taxon>
        <taxon>Neoptera</taxon>
        <taxon>Paraneoptera</taxon>
        <taxon>Hemiptera</taxon>
        <taxon>Auchenorrhyncha</taxon>
        <taxon>Membracoidea</taxon>
        <taxon>Cicadellidae</taxon>
        <taxon>Cicadellinae</taxon>
        <taxon>Proconiini</taxon>
        <taxon>Cuerna</taxon>
    </lineage>
</organism>
<keyword evidence="1" id="KW-0812">Transmembrane</keyword>
<dbReference type="EMBL" id="GECZ01020582">
    <property type="protein sequence ID" value="JAS49187.1"/>
    <property type="molecule type" value="Transcribed_RNA"/>
</dbReference>
<dbReference type="AlphaFoldDB" id="A0A1B6FG65"/>
<reference evidence="2" key="1">
    <citation type="submission" date="2015-11" db="EMBL/GenBank/DDBJ databases">
        <title>De novo transcriptome assembly of four potential Pierce s Disease insect vectors from Arizona vineyards.</title>
        <authorList>
            <person name="Tassone E.E."/>
        </authorList>
    </citation>
    <scope>NUCLEOTIDE SEQUENCE</scope>
</reference>
<feature type="transmembrane region" description="Helical" evidence="1">
    <location>
        <begin position="32"/>
        <end position="55"/>
    </location>
</feature>